<evidence type="ECO:0000256" key="1">
    <source>
        <dbReference type="ARBA" id="ARBA00004123"/>
    </source>
</evidence>
<dbReference type="InterPro" id="IPR016024">
    <property type="entry name" value="ARM-type_fold"/>
</dbReference>
<evidence type="ECO:0000313" key="7">
    <source>
        <dbReference type="EMBL" id="CDG68316.1"/>
    </source>
</evidence>
<comment type="subcellular location">
    <subcellularLocation>
        <location evidence="1">Nucleus</location>
    </subcellularLocation>
</comment>
<dbReference type="GO" id="GO:0006397">
    <property type="term" value="P:mRNA processing"/>
    <property type="evidence" value="ECO:0007669"/>
    <property type="project" value="UniProtKB-KW"/>
</dbReference>
<gene>
    <name evidence="7" type="primary">SYMPK</name>
</gene>
<dbReference type="Pfam" id="PF11935">
    <property type="entry name" value="SYMPK_PTA1_N"/>
    <property type="match status" value="1"/>
</dbReference>
<dbReference type="InterPro" id="IPR032460">
    <property type="entry name" value="Symplekin/Pta1_N"/>
</dbReference>
<dbReference type="InterPro" id="IPR022075">
    <property type="entry name" value="Symplekin_C"/>
</dbReference>
<feature type="compositionally biased region" description="Basic and acidic residues" evidence="4">
    <location>
        <begin position="1106"/>
        <end position="1129"/>
    </location>
</feature>
<dbReference type="OrthoDB" id="6019007at2759"/>
<dbReference type="EMBL" id="HAAD01002084">
    <property type="protein sequence ID" value="CDG68316.1"/>
    <property type="molecule type" value="mRNA"/>
</dbReference>
<dbReference type="SUPFAM" id="SSF48371">
    <property type="entry name" value="ARM repeat"/>
    <property type="match status" value="1"/>
</dbReference>
<reference evidence="7" key="1">
    <citation type="journal article" date="2013" name="Genome Biol. Evol.">
        <title>Punctuated emergences of genetic and phenotypic innovations in eumetazoan, bilaterian, euteleostome, and hominidae ancestors.</title>
        <authorList>
            <person name="Wenger Y."/>
            <person name="Galliot B."/>
        </authorList>
    </citation>
    <scope>NUCLEOTIDE SEQUENCE</scope>
    <source>
        <tissue evidence="7">Whole animals</tissue>
    </source>
</reference>
<feature type="domain" description="Symplekin/Pta1 N-terminal" evidence="5">
    <location>
        <begin position="125"/>
        <end position="344"/>
    </location>
</feature>
<evidence type="ECO:0000259" key="5">
    <source>
        <dbReference type="Pfam" id="PF11935"/>
    </source>
</evidence>
<dbReference type="GO" id="GO:0005847">
    <property type="term" value="C:mRNA cleavage and polyadenylation specificity factor complex"/>
    <property type="evidence" value="ECO:0007669"/>
    <property type="project" value="TreeGrafter"/>
</dbReference>
<proteinExistence type="evidence at transcript level"/>
<dbReference type="InterPro" id="IPR021850">
    <property type="entry name" value="Symplekin/Pta1"/>
</dbReference>
<sequence>KMSSKRKNQSGAGEASQFFHGQDVETQNATIQATSERVIDLLNQAQLANVEEKLNYLKQVQELIVNKDPTLLDNFLDEVLIFQQDRHHDIRKFVVLFIEETCKKDPELLSKTVGCLTYMLDDENISVRKRVMLACNSLYKIALQLVCKLRSIKEDVREMWECMCELKRHICGMIESDNDGVRTHVVKFMEMLILVHSKSSEVSSQGKKDGDITLDVVPSNHPLVKQSELLDEGLTTMEALLAMCASPNISSVNLMAVLSSLTNIGKQRPSLLHTIIQSFESLHANLPPTLSKSQVSSVRKTLKMQLFTLLKLPSAAEHITQIGTLLSDLGATAIDIQKGLPKITDQRIKKPEDDIKIKKKDEKSDEHNQFSLTKAIDLTTEDIVSRLNKSTVTDLVIVSMLFLPRTMPSHFLETFTPIAAAGGQAQKEHLARLMATQMTNAGVGIGLQKAKEMAAAEASLKKEESDKIMREPKSIPVLGSEKVSDIKIKNQPRSIRDIAADLKSGSKLDVSGARLRKIKPFRLQDVVQVLSSEDRNKMLVAAYKRILQSDKQAVVSGCTVERNKILVGLAMQFYGELTDILIHFVMEDFRTRIDLGILWLYQEYINTETQTPGQSREHNSRYALCLRNLIEGMKKHLEPRDKLFTRFILEAPCLPDGVRRIIKDCCMDPDRLMVGFSTLRELISKNPAASQEWLQLLLELTTAEREQVRVQAIHSAKKLHSKPEFSAMIGDFALHSLQQLLLERPPLKELPNDKEAFEVTSTEWTDDSIKAYLYLYLALLPTNHVMFLNLADVYVDASPVIKRTILRHLEHPIRAIGMNSPELLRLVENCPTGAETLVTRILHIVTDKSPPTPELVQKVKELYQKRVSDVRFLIPVLNGLNKAEVINVLPQLISQSPNVVKEVFNRLLGSFQTESAIPLNPPLSPAELLVALHTIESNSDVKAIMKAINICFCEKQIYTQEVLAVVIQQLMEISPIPTLFMRTVIQSFGMCPRLVGFVMNILSKLISKQVWKYPKVWQGFVKCCQMTKPQSYPVLLKLPPNQLESVFEISPEMKEPLIKHIESLTANQRSHIPKAILQLLDIKEISATAVDPSASYASGEKRKRKAEPTKEVSSRETVKRKNKKINDED</sequence>
<evidence type="ECO:0000256" key="2">
    <source>
        <dbReference type="ARBA" id="ARBA00022664"/>
    </source>
</evidence>
<dbReference type="InterPro" id="IPR011989">
    <property type="entry name" value="ARM-like"/>
</dbReference>
<feature type="non-terminal residue" evidence="7">
    <location>
        <position position="1"/>
    </location>
</feature>
<dbReference type="Gene3D" id="1.25.10.10">
    <property type="entry name" value="Leucine-rich Repeat Variant"/>
    <property type="match status" value="1"/>
</dbReference>
<keyword evidence="3" id="KW-0539">Nucleus</keyword>
<dbReference type="PANTHER" id="PTHR15245:SF20">
    <property type="entry name" value="SYMPLEKIN"/>
    <property type="match status" value="1"/>
</dbReference>
<dbReference type="Pfam" id="PF12295">
    <property type="entry name" value="Symplekin_C"/>
    <property type="match status" value="1"/>
</dbReference>
<feature type="domain" description="Symplekin C-terminal" evidence="6">
    <location>
        <begin position="869"/>
        <end position="1048"/>
    </location>
</feature>
<protein>
    <submittedName>
        <fullName evidence="7">Symplekin</fullName>
    </submittedName>
</protein>
<evidence type="ECO:0000256" key="3">
    <source>
        <dbReference type="ARBA" id="ARBA00023242"/>
    </source>
</evidence>
<name>T2M8E9_HYDVU</name>
<dbReference type="AlphaFoldDB" id="T2M8E9"/>
<evidence type="ECO:0000256" key="4">
    <source>
        <dbReference type="SAM" id="MobiDB-lite"/>
    </source>
</evidence>
<keyword evidence="2" id="KW-0507">mRNA processing</keyword>
<feature type="region of interest" description="Disordered" evidence="4">
    <location>
        <begin position="1091"/>
        <end position="1129"/>
    </location>
</feature>
<accession>T2M8E9</accession>
<evidence type="ECO:0000259" key="6">
    <source>
        <dbReference type="Pfam" id="PF12295"/>
    </source>
</evidence>
<organism evidence="7">
    <name type="scientific">Hydra vulgaris</name>
    <name type="common">Hydra</name>
    <name type="synonym">Hydra attenuata</name>
    <dbReference type="NCBI Taxonomy" id="6087"/>
    <lineage>
        <taxon>Eukaryota</taxon>
        <taxon>Metazoa</taxon>
        <taxon>Cnidaria</taxon>
        <taxon>Hydrozoa</taxon>
        <taxon>Hydroidolina</taxon>
        <taxon>Anthoathecata</taxon>
        <taxon>Aplanulata</taxon>
        <taxon>Hydridae</taxon>
        <taxon>Hydra</taxon>
    </lineage>
</organism>
<dbReference type="PANTHER" id="PTHR15245">
    <property type="entry name" value="SYMPLEKIN-RELATED"/>
    <property type="match status" value="1"/>
</dbReference>